<dbReference type="PROSITE" id="PS51257">
    <property type="entry name" value="PROKAR_LIPOPROTEIN"/>
    <property type="match status" value="1"/>
</dbReference>
<evidence type="ECO:0000259" key="5">
    <source>
        <dbReference type="PROSITE" id="PS50075"/>
    </source>
</evidence>
<dbReference type="InterPro" id="IPR052568">
    <property type="entry name" value="PKS-FAS_Synthase"/>
</dbReference>
<accession>A0ABM8EIF0</accession>
<evidence type="ECO:0000256" key="3">
    <source>
        <dbReference type="ARBA" id="ARBA00022679"/>
    </source>
</evidence>
<dbReference type="InterPro" id="IPR057326">
    <property type="entry name" value="KR_dom"/>
</dbReference>
<dbReference type="InterPro" id="IPR001227">
    <property type="entry name" value="Ac_transferase_dom_sf"/>
</dbReference>
<proteinExistence type="predicted"/>
<protein>
    <submittedName>
        <fullName evidence="8">Uncharacterized protein</fullName>
    </submittedName>
</protein>
<dbReference type="InterPro" id="IPR016039">
    <property type="entry name" value="Thiolase-like"/>
</dbReference>
<dbReference type="Pfam" id="PF08659">
    <property type="entry name" value="KR"/>
    <property type="match status" value="1"/>
</dbReference>
<dbReference type="Pfam" id="PF14765">
    <property type="entry name" value="PS-DH"/>
    <property type="match status" value="1"/>
</dbReference>
<dbReference type="InterPro" id="IPR049551">
    <property type="entry name" value="PKS_DH_C"/>
</dbReference>
<dbReference type="InterPro" id="IPR020807">
    <property type="entry name" value="PKS_DH"/>
</dbReference>
<dbReference type="PROSITE" id="PS52004">
    <property type="entry name" value="KS3_2"/>
    <property type="match status" value="1"/>
</dbReference>
<dbReference type="EMBL" id="AP027151">
    <property type="protein sequence ID" value="BDV42216.1"/>
    <property type="molecule type" value="Genomic_DNA"/>
</dbReference>
<dbReference type="InterPro" id="IPR042104">
    <property type="entry name" value="PKS_dehydratase_sf"/>
</dbReference>
<dbReference type="PANTHER" id="PTHR43074:SF1">
    <property type="entry name" value="BETA-KETOACYL SYNTHASE FAMILY PROTEIN-RELATED"/>
    <property type="match status" value="1"/>
</dbReference>
<evidence type="ECO:0000256" key="1">
    <source>
        <dbReference type="ARBA" id="ARBA00022450"/>
    </source>
</evidence>
<evidence type="ECO:0000259" key="7">
    <source>
        <dbReference type="PROSITE" id="PS52019"/>
    </source>
</evidence>
<dbReference type="Pfam" id="PF00698">
    <property type="entry name" value="Acyl_transf_1"/>
    <property type="match status" value="1"/>
</dbReference>
<feature type="domain" description="Ketosynthase family 3 (KS3)" evidence="6">
    <location>
        <begin position="14"/>
        <end position="468"/>
    </location>
</feature>
<dbReference type="InterPro" id="IPR049900">
    <property type="entry name" value="PKS_mFAS_DH"/>
</dbReference>
<dbReference type="PANTHER" id="PTHR43074">
    <property type="entry name" value="OMEGA-3 POLYUNSATURATED FATTY ACID SYNTHASE PFAB-RELATED"/>
    <property type="match status" value="1"/>
</dbReference>
<dbReference type="Gene3D" id="1.10.1200.10">
    <property type="entry name" value="ACP-like"/>
    <property type="match status" value="4"/>
</dbReference>
<dbReference type="Pfam" id="PF00550">
    <property type="entry name" value="PP-binding"/>
    <property type="match status" value="4"/>
</dbReference>
<dbReference type="SUPFAM" id="SSF51735">
    <property type="entry name" value="NAD(P)-binding Rossmann-fold domains"/>
    <property type="match status" value="2"/>
</dbReference>
<feature type="domain" description="PKS/mFAS DH" evidence="7">
    <location>
        <begin position="1963"/>
        <end position="2253"/>
    </location>
</feature>
<dbReference type="SUPFAM" id="SSF47336">
    <property type="entry name" value="ACP-like"/>
    <property type="match status" value="4"/>
</dbReference>
<dbReference type="Gene3D" id="3.40.50.720">
    <property type="entry name" value="NAD(P)-binding Rossmann-like Domain"/>
    <property type="match status" value="1"/>
</dbReference>
<dbReference type="InterPro" id="IPR016035">
    <property type="entry name" value="Acyl_Trfase/lysoPLipase"/>
</dbReference>
<dbReference type="InterPro" id="IPR014030">
    <property type="entry name" value="Ketoacyl_synth_N"/>
</dbReference>
<dbReference type="Gene3D" id="3.10.129.110">
    <property type="entry name" value="Polyketide synthase dehydratase"/>
    <property type="match status" value="1"/>
</dbReference>
<feature type="active site" description="Proton acceptor; for dehydratase activity" evidence="4">
    <location>
        <position position="1997"/>
    </location>
</feature>
<name>A0ABM8EIF0_9BACT</name>
<feature type="region of interest" description="N-terminal hotdog fold" evidence="4">
    <location>
        <begin position="1963"/>
        <end position="2092"/>
    </location>
</feature>
<evidence type="ECO:0000313" key="8">
    <source>
        <dbReference type="EMBL" id="BDV42216.1"/>
    </source>
</evidence>
<dbReference type="SUPFAM" id="SSF52151">
    <property type="entry name" value="FabD/lysophospholipase-like"/>
    <property type="match status" value="1"/>
</dbReference>
<keyword evidence="3" id="KW-0808">Transferase</keyword>
<dbReference type="Pfam" id="PF00109">
    <property type="entry name" value="ketoacyl-synt"/>
    <property type="match status" value="1"/>
</dbReference>
<feature type="domain" description="Carrier" evidence="5">
    <location>
        <begin position="1280"/>
        <end position="1360"/>
    </location>
</feature>
<organism evidence="8 9">
    <name type="scientific">Geotalea uraniireducens</name>
    <dbReference type="NCBI Taxonomy" id="351604"/>
    <lineage>
        <taxon>Bacteria</taxon>
        <taxon>Pseudomonadati</taxon>
        <taxon>Thermodesulfobacteriota</taxon>
        <taxon>Desulfuromonadia</taxon>
        <taxon>Geobacterales</taxon>
        <taxon>Geobacteraceae</taxon>
        <taxon>Geotalea</taxon>
    </lineage>
</organism>
<dbReference type="CDD" id="cd08953">
    <property type="entry name" value="KR_2_SDR_x"/>
    <property type="match status" value="1"/>
</dbReference>
<dbReference type="InterPro" id="IPR013968">
    <property type="entry name" value="PKS_KR"/>
</dbReference>
<evidence type="ECO:0000259" key="6">
    <source>
        <dbReference type="PROSITE" id="PS52004"/>
    </source>
</evidence>
<dbReference type="Pfam" id="PF02801">
    <property type="entry name" value="Ketoacyl-synt_C"/>
    <property type="match status" value="1"/>
</dbReference>
<dbReference type="Proteomes" id="UP001317705">
    <property type="component" value="Chromosome"/>
</dbReference>
<dbReference type="InterPro" id="IPR020841">
    <property type="entry name" value="PKS_Beta-ketoAc_synthase_dom"/>
</dbReference>
<evidence type="ECO:0000256" key="2">
    <source>
        <dbReference type="ARBA" id="ARBA00022553"/>
    </source>
</evidence>
<feature type="domain" description="Carrier" evidence="5">
    <location>
        <begin position="1186"/>
        <end position="1266"/>
    </location>
</feature>
<dbReference type="CDD" id="cd00833">
    <property type="entry name" value="PKS"/>
    <property type="match status" value="1"/>
</dbReference>
<dbReference type="SMART" id="SM00825">
    <property type="entry name" value="PKS_KS"/>
    <property type="match status" value="1"/>
</dbReference>
<dbReference type="PROSITE" id="PS50075">
    <property type="entry name" value="CARRIER"/>
    <property type="match status" value="4"/>
</dbReference>
<dbReference type="InterPro" id="IPR014031">
    <property type="entry name" value="Ketoacyl_synth_C"/>
</dbReference>
<feature type="region of interest" description="C-terminal hotdog fold" evidence="4">
    <location>
        <begin position="2105"/>
        <end position="2253"/>
    </location>
</feature>
<dbReference type="PROSITE" id="PS52019">
    <property type="entry name" value="PKS_MFAS_DH"/>
    <property type="match status" value="1"/>
</dbReference>
<keyword evidence="9" id="KW-1185">Reference proteome</keyword>
<feature type="domain" description="Carrier" evidence="5">
    <location>
        <begin position="1374"/>
        <end position="1454"/>
    </location>
</feature>
<feature type="active site" description="Proton donor; for dehydratase activity" evidence="4">
    <location>
        <position position="2169"/>
    </location>
</feature>
<feature type="domain" description="Carrier" evidence="5">
    <location>
        <begin position="1092"/>
        <end position="1172"/>
    </location>
</feature>
<dbReference type="InterPro" id="IPR016036">
    <property type="entry name" value="Malonyl_transacylase_ACP-bd"/>
</dbReference>
<dbReference type="Pfam" id="PF16197">
    <property type="entry name" value="KAsynt_C_assoc"/>
    <property type="match status" value="1"/>
</dbReference>
<reference evidence="8 9" key="1">
    <citation type="submission" date="2022-12" db="EMBL/GenBank/DDBJ databases">
        <title>Polyphasic characterization of Geotalea uranireducens NIT-SL11 newly isolated from a complex of sewage sludge and microbially reduced graphene oxide.</title>
        <authorList>
            <person name="Xie L."/>
            <person name="Yoshida N."/>
            <person name="Meng L."/>
        </authorList>
    </citation>
    <scope>NUCLEOTIDE SEQUENCE [LARGE SCALE GENOMIC DNA]</scope>
    <source>
        <strain evidence="8 9">NIT-SL11</strain>
    </source>
</reference>
<dbReference type="InterPro" id="IPR032821">
    <property type="entry name" value="PKS_assoc"/>
</dbReference>
<evidence type="ECO:0000313" key="9">
    <source>
        <dbReference type="Proteomes" id="UP001317705"/>
    </source>
</evidence>
<evidence type="ECO:0000256" key="4">
    <source>
        <dbReference type="PROSITE-ProRule" id="PRU01363"/>
    </source>
</evidence>
<dbReference type="SUPFAM" id="SSF55048">
    <property type="entry name" value="Probable ACP-binding domain of malonyl-CoA ACP transacylase"/>
    <property type="match status" value="1"/>
</dbReference>
<sequence>MKQHEVKPDLSPGGSPLAIIGIGCLFPQAHDKDDYWANITAGIDAITDIPASHWQVADYYDRDPKAADRTYGRRGGFIDPVPFNPLEFNIPPAILEAVDSSQLLGLVTAGQALRDAGYGAERQYDRSRTSVILGVTGTLELVIPLGARLGHPLWRKALREAGVDEAVAEDVVQRIADSYVPWQENSFPGLLGNVVAGRISKQYDLGGTNCVVDAACASSLSALHLAALELATGKSDMVVTGGIDTFNDIFMYMCFSKTPALSPSGDAKPFDAAGDGTILGEGLGIVVIKRLADAERDGDRIYAVIRGIGSSSDGKGDAIYAPSATGQRKALHDAYQRTGVSPATIGLVEAHGTGTKVGDAVEVKALREVYGTAPAPWCALGSVKSQIGHTKAAAGAAGLIKAALALHHKVIPPTIKVQQPLVEVTAADTPFYLPTDKRPWLTAGPAPRRAGVSAFGFGGSNFHVVLEEYRPTKPAIDWDGTVQLLAFSGATAGELATALAGIPTDAPWSELRAAAAASRATFDAAAPCRLVLVVERNRTKLGPLLANARALLEKNSAGPWSTPDGSFFATGPRPGKLGMLFPGQGSQYPGMLRDLACRFPGLFDTLATADAGFAAEHDRQLSELIYPLSPFTDSAAAREEALRATEAAQPAIGATSLGALKILQAFAVVPEAVAGHSYGELTALCAAGRLDEPAFHRLSRLRGRLMGAGNGDKGGMLAVAASLASVEKILADERLDLVIANRNAPTQAVLSGSSAEIERAAAVFAARDIPAKRLPVAAAFHSPLVADAAAPFLAALADVELPAGELPVYANSTAAVYPDDGEAARALLANQLAKPVEFVAEIEALYAAGVRTFIEVGPGSRLTGLVKAILGEREHLAQALDSSAGKRSGVADLGRLLAQLTVLGYDTRLTAWDDGYRPAPPAKKPAMTVPISGANYVQPRPPRPAASPARPATTAIPAAVLPAASAPANTVPPLPAVTAPAGPAPAAPLAEALRTTRDSLALLQKMQEETAQLHRRFLDGQEEAAKTFQTLLEQQQRLLLGGTIPAATATGAITTSLPAAVQPPPPAVTAPATAPVPAMATPATTVAPAVTAPTSAVTETLLAVVSEKTGYPVEMLELEMGLDSDLGIDSIKRVEILSAIAERLPNAPAIGPEHLGTLRTLGEIAAHLAAGAPLAAAVTAAPAVAASASAVTETLLAVVSEKTGYPVEMLELEMGLDSDLGIDSIKRVEILSAIAERLPNAPAIGPEHLGTLRTLGEIAAHLAAGAPLAAAVTAAPAVAASASAVTETLLAVVSEKTGYPVEMLELEMGLDSDLGIDSIKRVEILSAIAERLPNAPAIGPEHLGTLRTLGEIAAHLAAGAPLAAAVTAAPAVAASASAVTETLLAVVSEKTGYPVEMLELEMGLDSDLGIDSIKRVEILSAIAERLPNAPAIGPEHLGTLRTLGEIAAHLAAGAPATAVTAPMAAATPAATPIPAEPAPAPIDRQAVLPVALEAAAAPLALAAGEFWLTDDGSPFVAALAAQFRERGTAVRLLAGDALPGLAPSEALAGLVIVAPQTGCTDLFHEQAFLLLQHALPALRRGATAGGALCATVSRLDGAFGCGSTTELLDPLSGGLAGLAKTAAREHPELHCKAIDLGDFAAPDAMAAALTDELLRSGPLEVGLTPGRRITLELAGLPPADLPATPPLAAGEVVIVTGGGRGVTAATAIALARACRPLLVLLGRSPEPAPEPAWLHGLADEGAIKRTIIDHAAEKLHPREIEERYREVVAGRELRATLEQIAAAGGKAIYRAVDIRDAAAVTALVDEIRREHGPIRGLVHGAGVLADRLIADKTREQFARVYGTKVAGLRALLAATAADDLRFIALFSSTTGRFGRVGQVDYAVANEVLNKLAQAEARRRAGCRTVSINWGPWDGGMVTPALKKVFANEGIGLIDLTAGGEFLIHEIAAAGAPVEIVAMVGGAAATAPAPSPAAAGRPLAEAFALTLTVADYPFLRSHVIDGKAVLPMAVIVEWLAHGALHGNPGFRFHGFNDLRICKGVVFDRETPCPLRVLAGRAEKRDSFYLVPVELVSTADDRPVLHARAEIVLANRLPEGIRSISEIPTTPYEPRNGELYDREHLFHGPELHGIEQVDGCSAKGIAARVKGAPVPTAWINRPLRSVWITDPLVIDSAFQLMILWSFERFGAGSLPCFGARYRQFQETFPRDGVQVVIRVTGESAHSATADMEFLDRHNGKLVARLEGYECVIDPSLQQAFRRNRLPEPGDVQLGAA</sequence>
<dbReference type="InterPro" id="IPR009081">
    <property type="entry name" value="PP-bd_ACP"/>
</dbReference>
<dbReference type="InterPro" id="IPR036291">
    <property type="entry name" value="NAD(P)-bd_dom_sf"/>
</dbReference>
<gene>
    <name evidence="8" type="ORF">GURASL_11390</name>
</gene>
<dbReference type="SMART" id="SM00826">
    <property type="entry name" value="PKS_DH"/>
    <property type="match status" value="1"/>
</dbReference>
<keyword evidence="2" id="KW-0597">Phosphoprotein</keyword>
<dbReference type="Gene3D" id="3.40.47.10">
    <property type="match status" value="1"/>
</dbReference>
<dbReference type="SUPFAM" id="SSF53901">
    <property type="entry name" value="Thiolase-like"/>
    <property type="match status" value="1"/>
</dbReference>
<dbReference type="PROSITE" id="PS00606">
    <property type="entry name" value="KS3_1"/>
    <property type="match status" value="1"/>
</dbReference>
<dbReference type="InterPro" id="IPR018201">
    <property type="entry name" value="Ketoacyl_synth_AS"/>
</dbReference>
<dbReference type="SMART" id="SM00822">
    <property type="entry name" value="PKS_KR"/>
    <property type="match status" value="1"/>
</dbReference>
<keyword evidence="1" id="KW-0596">Phosphopantetheine</keyword>
<dbReference type="SMART" id="SM00827">
    <property type="entry name" value="PKS_AT"/>
    <property type="match status" value="1"/>
</dbReference>
<dbReference type="Gene3D" id="3.40.366.10">
    <property type="entry name" value="Malonyl-Coenzyme A Acyl Carrier Protein, domain 2"/>
    <property type="match status" value="1"/>
</dbReference>
<dbReference type="InterPro" id="IPR014043">
    <property type="entry name" value="Acyl_transferase_dom"/>
</dbReference>
<dbReference type="RefSeq" id="WP_282002532.1">
    <property type="nucleotide sequence ID" value="NZ_AP027151.1"/>
</dbReference>
<dbReference type="InterPro" id="IPR036736">
    <property type="entry name" value="ACP-like_sf"/>
</dbReference>